<reference evidence="1 2" key="1">
    <citation type="submission" date="2023-07" db="EMBL/GenBank/DDBJ databases">
        <title>Genomic Encyclopedia of Type Strains, Phase IV (KMG-IV): sequencing the most valuable type-strain genomes for metagenomic binning, comparative biology and taxonomic classification.</title>
        <authorList>
            <person name="Goeker M."/>
        </authorList>
    </citation>
    <scope>NUCLEOTIDE SEQUENCE [LARGE SCALE GENOMIC DNA]</scope>
    <source>
        <strain evidence="1 2">DSM 17723</strain>
    </source>
</reference>
<dbReference type="Proteomes" id="UP001232245">
    <property type="component" value="Unassembled WGS sequence"/>
</dbReference>
<dbReference type="EMBL" id="JAUSTZ010000002">
    <property type="protein sequence ID" value="MDQ0224867.1"/>
    <property type="molecule type" value="Genomic_DNA"/>
</dbReference>
<dbReference type="RefSeq" id="WP_307190588.1">
    <property type="nucleotide sequence ID" value="NZ_JAUSTZ010000002.1"/>
</dbReference>
<organism evidence="1 2">
    <name type="scientific">Metabacillus niabensis</name>
    <dbReference type="NCBI Taxonomy" id="324854"/>
    <lineage>
        <taxon>Bacteria</taxon>
        <taxon>Bacillati</taxon>
        <taxon>Bacillota</taxon>
        <taxon>Bacilli</taxon>
        <taxon>Bacillales</taxon>
        <taxon>Bacillaceae</taxon>
        <taxon>Metabacillus</taxon>
    </lineage>
</organism>
<comment type="caution">
    <text evidence="1">The sequence shown here is derived from an EMBL/GenBank/DDBJ whole genome shotgun (WGS) entry which is preliminary data.</text>
</comment>
<name>A0ABT9YY62_9BACI</name>
<keyword evidence="2" id="KW-1185">Reference proteome</keyword>
<protein>
    <recommendedName>
        <fullName evidence="3">DUF4912 domain-containing protein</fullName>
    </recommendedName>
</protein>
<gene>
    <name evidence="1" type="ORF">J2S02_001196</name>
</gene>
<accession>A0ABT9YY62</accession>
<evidence type="ECO:0000313" key="1">
    <source>
        <dbReference type="EMBL" id="MDQ0224867.1"/>
    </source>
</evidence>
<evidence type="ECO:0008006" key="3">
    <source>
        <dbReference type="Google" id="ProtNLM"/>
    </source>
</evidence>
<evidence type="ECO:0000313" key="2">
    <source>
        <dbReference type="Proteomes" id="UP001232245"/>
    </source>
</evidence>
<sequence length="152" mass="18128">MDFPSFNQTEQYKIRNESTFYEDHLKIILYPNNSILSWKISLRTQRILSNLLNEDFNDLLLRINIIPHIKQHLFEDIYLREPSGTLSLYFLKNGIFDFELVVSNSLNENITIKKIQVYSHCHRVTELTEGLINRGKGEPKWLYNFSGYTFYE</sequence>
<proteinExistence type="predicted"/>